<dbReference type="PANTHER" id="PTHR43757">
    <property type="entry name" value="AMINOMETHYLTRANSFERASE"/>
    <property type="match status" value="1"/>
</dbReference>
<keyword evidence="4 7" id="KW-0808">Transferase</keyword>
<evidence type="ECO:0000256" key="6">
    <source>
        <dbReference type="ARBA" id="ARBA00047665"/>
    </source>
</evidence>
<dbReference type="SUPFAM" id="SSF101790">
    <property type="entry name" value="Aminomethyltransferase beta-barrel domain"/>
    <property type="match status" value="1"/>
</dbReference>
<evidence type="ECO:0000256" key="5">
    <source>
        <dbReference type="ARBA" id="ARBA00031395"/>
    </source>
</evidence>
<dbReference type="NCBIfam" id="NF001567">
    <property type="entry name" value="PRK00389.1"/>
    <property type="match status" value="1"/>
</dbReference>
<protein>
    <recommendedName>
        <fullName evidence="2 7">Aminomethyltransferase</fullName>
        <ecNumber evidence="2 7">2.1.2.10</ecNumber>
    </recommendedName>
    <alternativeName>
        <fullName evidence="5 7">Glycine cleavage system T protein</fullName>
    </alternativeName>
</protein>
<evidence type="ECO:0000256" key="3">
    <source>
        <dbReference type="ARBA" id="ARBA00022576"/>
    </source>
</evidence>
<evidence type="ECO:0000256" key="2">
    <source>
        <dbReference type="ARBA" id="ARBA00012616"/>
    </source>
</evidence>
<dbReference type="GO" id="GO:0004047">
    <property type="term" value="F:aminomethyltransferase activity"/>
    <property type="evidence" value="ECO:0007669"/>
    <property type="project" value="UniProtKB-EC"/>
</dbReference>
<dbReference type="PANTHER" id="PTHR43757:SF2">
    <property type="entry name" value="AMINOMETHYLTRANSFERASE, MITOCHONDRIAL"/>
    <property type="match status" value="1"/>
</dbReference>
<dbReference type="Pfam" id="PF08669">
    <property type="entry name" value="GCV_T_C"/>
    <property type="match status" value="1"/>
</dbReference>
<dbReference type="InterPro" id="IPR027266">
    <property type="entry name" value="TrmE/GcvT-like"/>
</dbReference>
<organism evidence="10 11">
    <name type="scientific">Micrococcoides hystricis</name>
    <dbReference type="NCBI Taxonomy" id="1572761"/>
    <lineage>
        <taxon>Bacteria</taxon>
        <taxon>Bacillati</taxon>
        <taxon>Actinomycetota</taxon>
        <taxon>Actinomycetes</taxon>
        <taxon>Micrococcales</taxon>
        <taxon>Micrococcaceae</taxon>
        <taxon>Micrococcoides</taxon>
    </lineage>
</organism>
<proteinExistence type="inferred from homology"/>
<feature type="domain" description="GCVT N-terminal" evidence="8">
    <location>
        <begin position="9"/>
        <end position="274"/>
    </location>
</feature>
<comment type="function">
    <text evidence="7">The glycine cleavage system catalyzes the degradation of glycine.</text>
</comment>
<evidence type="ECO:0000256" key="7">
    <source>
        <dbReference type="HAMAP-Rule" id="MF_00259"/>
    </source>
</evidence>
<dbReference type="Gene3D" id="4.10.1250.10">
    <property type="entry name" value="Aminomethyltransferase fragment"/>
    <property type="match status" value="1"/>
</dbReference>
<dbReference type="InterPro" id="IPR006223">
    <property type="entry name" value="GcvT"/>
</dbReference>
<dbReference type="InterPro" id="IPR022903">
    <property type="entry name" value="GcvT_bac"/>
</dbReference>
<evidence type="ECO:0000259" key="8">
    <source>
        <dbReference type="Pfam" id="PF01571"/>
    </source>
</evidence>
<dbReference type="Proteomes" id="UP001589862">
    <property type="component" value="Unassembled WGS sequence"/>
</dbReference>
<dbReference type="InterPro" id="IPR029043">
    <property type="entry name" value="GcvT/YgfZ_C"/>
</dbReference>
<gene>
    <name evidence="7 10" type="primary">gcvT</name>
    <name evidence="10" type="ORF">ACFFFR_10435</name>
</gene>
<name>A0ABV6PEG6_9MICC</name>
<comment type="catalytic activity">
    <reaction evidence="6 7">
        <text>N(6)-[(R)-S(8)-aminomethyldihydrolipoyl]-L-lysyl-[protein] + (6S)-5,6,7,8-tetrahydrofolate = N(6)-[(R)-dihydrolipoyl]-L-lysyl-[protein] + (6R)-5,10-methylene-5,6,7,8-tetrahydrofolate + NH4(+)</text>
        <dbReference type="Rhea" id="RHEA:16945"/>
        <dbReference type="Rhea" id="RHEA-COMP:10475"/>
        <dbReference type="Rhea" id="RHEA-COMP:10492"/>
        <dbReference type="ChEBI" id="CHEBI:15636"/>
        <dbReference type="ChEBI" id="CHEBI:28938"/>
        <dbReference type="ChEBI" id="CHEBI:57453"/>
        <dbReference type="ChEBI" id="CHEBI:83100"/>
        <dbReference type="ChEBI" id="CHEBI:83143"/>
        <dbReference type="EC" id="2.1.2.10"/>
    </reaction>
</comment>
<evidence type="ECO:0000313" key="11">
    <source>
        <dbReference type="Proteomes" id="UP001589862"/>
    </source>
</evidence>
<dbReference type="RefSeq" id="WP_377460224.1">
    <property type="nucleotide sequence ID" value="NZ_JBHLUB010000032.1"/>
</dbReference>
<dbReference type="Gene3D" id="3.30.1360.120">
    <property type="entry name" value="Probable tRNA modification gtpase trme, domain 1"/>
    <property type="match status" value="1"/>
</dbReference>
<dbReference type="InterPro" id="IPR006222">
    <property type="entry name" value="GCVT_N"/>
</dbReference>
<comment type="similarity">
    <text evidence="1 7">Belongs to the GcvT family.</text>
</comment>
<dbReference type="NCBIfam" id="TIGR00528">
    <property type="entry name" value="gcvT"/>
    <property type="match status" value="1"/>
</dbReference>
<dbReference type="Gene3D" id="3.30.70.1400">
    <property type="entry name" value="Aminomethyltransferase beta-barrel domains"/>
    <property type="match status" value="1"/>
</dbReference>
<dbReference type="PIRSF" id="PIRSF006487">
    <property type="entry name" value="GcvT"/>
    <property type="match status" value="1"/>
</dbReference>
<evidence type="ECO:0000256" key="1">
    <source>
        <dbReference type="ARBA" id="ARBA00008609"/>
    </source>
</evidence>
<keyword evidence="11" id="KW-1185">Reference proteome</keyword>
<feature type="domain" description="Aminomethyltransferase C-terminal" evidence="9">
    <location>
        <begin position="294"/>
        <end position="371"/>
    </location>
</feature>
<dbReference type="Pfam" id="PF01571">
    <property type="entry name" value="GCV_T"/>
    <property type="match status" value="1"/>
</dbReference>
<dbReference type="InterPro" id="IPR013977">
    <property type="entry name" value="GcvT_C"/>
</dbReference>
<dbReference type="EC" id="2.1.2.10" evidence="2 7"/>
<dbReference type="EMBL" id="JBHLUB010000032">
    <property type="protein sequence ID" value="MFC0582787.1"/>
    <property type="molecule type" value="Genomic_DNA"/>
</dbReference>
<sequence length="379" mass="40567">MANTTPLAAVHERLGATMTDFGGWQMPLKYGSELAEHQAVREAVGLFDLSHMGQVSVSGEGAEKFLNYAFTGNFSPMSVGRAKYTLMPTADGGVLDDLIIYRLAETDWLVIPNAGNTPAVLQALSERAETYRSKNTEAGTFTIANIGPERAIMAVQGPKAAELLSDLGVAVAELKFYTCAPATLSADGASQDILLARTGYTGEDGFELYCPAENAEAVWDMIVTAGEKHGLLPAGLAARDSLRLEAGLHLYGHELNLDVDPYTAGLGSAVSLKKDDDFVGRDVFEEKAAGTPARTLVGLVAEGRRAARAGYPIQHEGKVVGEVTSGALSPTLKHPVAMAYVDREFAAPDTCLDVDIRGKLQPYRVVELPFYRRTKKEGN</sequence>
<dbReference type="Gene3D" id="2.40.30.110">
    <property type="entry name" value="Aminomethyltransferase beta-barrel domains"/>
    <property type="match status" value="1"/>
</dbReference>
<reference evidence="10 11" key="1">
    <citation type="submission" date="2024-09" db="EMBL/GenBank/DDBJ databases">
        <authorList>
            <person name="Sun Q."/>
            <person name="Mori K."/>
        </authorList>
    </citation>
    <scope>NUCLEOTIDE SEQUENCE [LARGE SCALE GENOMIC DNA]</scope>
    <source>
        <strain evidence="10 11">NCAIM B.02604</strain>
    </source>
</reference>
<dbReference type="SUPFAM" id="SSF103025">
    <property type="entry name" value="Folate-binding domain"/>
    <property type="match status" value="1"/>
</dbReference>
<comment type="caution">
    <text evidence="10">The sequence shown here is derived from an EMBL/GenBank/DDBJ whole genome shotgun (WGS) entry which is preliminary data.</text>
</comment>
<dbReference type="InterPro" id="IPR028896">
    <property type="entry name" value="GcvT/YgfZ/DmdA"/>
</dbReference>
<evidence type="ECO:0000256" key="4">
    <source>
        <dbReference type="ARBA" id="ARBA00022679"/>
    </source>
</evidence>
<comment type="subunit">
    <text evidence="7">The glycine cleavage system is composed of four proteins: P, T, L and H.</text>
</comment>
<evidence type="ECO:0000313" key="10">
    <source>
        <dbReference type="EMBL" id="MFC0582787.1"/>
    </source>
</evidence>
<evidence type="ECO:0000259" key="9">
    <source>
        <dbReference type="Pfam" id="PF08669"/>
    </source>
</evidence>
<dbReference type="HAMAP" id="MF_00259">
    <property type="entry name" value="GcvT"/>
    <property type="match status" value="1"/>
</dbReference>
<accession>A0ABV6PEG6</accession>
<keyword evidence="3 7" id="KW-0032">Aminotransferase</keyword>